<gene>
    <name evidence="2" type="ORF">IAD02_02375</name>
</gene>
<keyword evidence="1" id="KW-0472">Membrane</keyword>
<comment type="caution">
    <text evidence="2">The sequence shown here is derived from an EMBL/GenBank/DDBJ whole genome shotgun (WGS) entry which is preliminary data.</text>
</comment>
<evidence type="ECO:0000313" key="2">
    <source>
        <dbReference type="EMBL" id="HIS70813.1"/>
    </source>
</evidence>
<reference evidence="2" key="2">
    <citation type="journal article" date="2021" name="PeerJ">
        <title>Extensive microbial diversity within the chicken gut microbiome revealed by metagenomics and culture.</title>
        <authorList>
            <person name="Gilroy R."/>
            <person name="Ravi A."/>
            <person name="Getino M."/>
            <person name="Pursley I."/>
            <person name="Horton D.L."/>
            <person name="Alikhan N.F."/>
            <person name="Baker D."/>
            <person name="Gharbi K."/>
            <person name="Hall N."/>
            <person name="Watson M."/>
            <person name="Adriaenssens E.M."/>
            <person name="Foster-Nyarko E."/>
            <person name="Jarju S."/>
            <person name="Secka A."/>
            <person name="Antonio M."/>
            <person name="Oren A."/>
            <person name="Chaudhuri R.R."/>
            <person name="La Ragione R."/>
            <person name="Hildebrand F."/>
            <person name="Pallen M.J."/>
        </authorList>
    </citation>
    <scope>NUCLEOTIDE SEQUENCE</scope>
    <source>
        <strain evidence="2">ChiGjej3B3-5194</strain>
    </source>
</reference>
<evidence type="ECO:0000313" key="3">
    <source>
        <dbReference type="Proteomes" id="UP000886742"/>
    </source>
</evidence>
<reference evidence="2" key="1">
    <citation type="submission" date="2020-10" db="EMBL/GenBank/DDBJ databases">
        <authorList>
            <person name="Gilroy R."/>
        </authorList>
    </citation>
    <scope>NUCLEOTIDE SEQUENCE</scope>
    <source>
        <strain evidence="2">ChiGjej3B3-5194</strain>
    </source>
</reference>
<dbReference type="EMBL" id="DVJI01000010">
    <property type="protein sequence ID" value="HIS70813.1"/>
    <property type="molecule type" value="Genomic_DNA"/>
</dbReference>
<sequence length="86" mass="9569">MTAQSKSVMGLVDFLRNSWFLIAFIAGVIYWAARQDSSLDDLARADSRITALENRTTILETGIGQLQIKIDTIRDDVALIKSAVIR</sequence>
<evidence type="ECO:0000256" key="1">
    <source>
        <dbReference type="SAM" id="Phobius"/>
    </source>
</evidence>
<feature type="transmembrane region" description="Helical" evidence="1">
    <location>
        <begin position="14"/>
        <end position="33"/>
    </location>
</feature>
<keyword evidence="1" id="KW-0812">Transmembrane</keyword>
<name>A0A9D1FGQ8_9PROT</name>
<accession>A0A9D1FGQ8</accession>
<dbReference type="Proteomes" id="UP000886742">
    <property type="component" value="Unassembled WGS sequence"/>
</dbReference>
<proteinExistence type="predicted"/>
<protein>
    <submittedName>
        <fullName evidence="2">Uncharacterized protein</fullName>
    </submittedName>
</protein>
<keyword evidence="1" id="KW-1133">Transmembrane helix</keyword>
<dbReference type="AlphaFoldDB" id="A0A9D1FGQ8"/>
<organism evidence="2 3">
    <name type="scientific">Candidatus Enterousia intestinigallinarum</name>
    <dbReference type="NCBI Taxonomy" id="2840790"/>
    <lineage>
        <taxon>Bacteria</taxon>
        <taxon>Pseudomonadati</taxon>
        <taxon>Pseudomonadota</taxon>
        <taxon>Alphaproteobacteria</taxon>
        <taxon>Candidatus Enterousia</taxon>
    </lineage>
</organism>